<name>A0A1W6JXM4_9CREN</name>
<dbReference type="KEGG" id="aman:B6F84_02335"/>
<dbReference type="OrthoDB" id="41259at2157"/>
<dbReference type="STRING" id="282676.B6F84_02335"/>
<accession>A0A1W6JXM4</accession>
<dbReference type="AlphaFoldDB" id="A0A1W6JXM4"/>
<dbReference type="EMBL" id="CP020477">
    <property type="protein sequence ID" value="ARM74980.1"/>
    <property type="molecule type" value="Genomic_DNA"/>
</dbReference>
<dbReference type="RefSeq" id="WP_148690735.1">
    <property type="nucleotide sequence ID" value="NZ_CP020477.1"/>
</dbReference>
<proteinExistence type="predicted"/>
<dbReference type="GeneID" id="41589720"/>
<reference evidence="1 2" key="1">
    <citation type="submission" date="2017-03" db="EMBL/GenBank/DDBJ databases">
        <title>Sulfur activation and transportation mechanism of thermophilic Archaea Acidianus manzaensis YN-25.</title>
        <authorList>
            <person name="Ma Y."/>
            <person name="Yang Y."/>
            <person name="Xia J."/>
        </authorList>
    </citation>
    <scope>NUCLEOTIDE SEQUENCE [LARGE SCALE GENOMIC DNA]</scope>
    <source>
        <strain evidence="1 2">YN-25</strain>
    </source>
</reference>
<evidence type="ECO:0000313" key="2">
    <source>
        <dbReference type="Proteomes" id="UP000193404"/>
    </source>
</evidence>
<evidence type="ECO:0008006" key="3">
    <source>
        <dbReference type="Google" id="ProtNLM"/>
    </source>
</evidence>
<evidence type="ECO:0000313" key="1">
    <source>
        <dbReference type="EMBL" id="ARM74980.1"/>
    </source>
</evidence>
<sequence length="221" mass="25695">MEEIFKLTSASPYSELLEYFNNPRNIMKYIPMFNDIINIDENTFLVKIGWIFNIDLKVFKISNKNRITYIVEHKSFPSIVGKLDHILEPKQGQQNLTEINIIFYYSGPFEIIVKLQARKLYNSIQKQFSVNNYSNLKLEEKEFNEEKTQMKTILSGTIDIQNIDTVISKAILESKENEIELIISKGDTSIKLIFIDGTLVKQIGSLSDLKGRSKFLLRKKE</sequence>
<gene>
    <name evidence="1" type="ORF">B6F84_02335</name>
</gene>
<protein>
    <recommendedName>
        <fullName evidence="3">Polyketide cyclase</fullName>
    </recommendedName>
</protein>
<organism evidence="1 2">
    <name type="scientific">Acidianus manzaensis</name>
    <dbReference type="NCBI Taxonomy" id="282676"/>
    <lineage>
        <taxon>Archaea</taxon>
        <taxon>Thermoproteota</taxon>
        <taxon>Thermoprotei</taxon>
        <taxon>Sulfolobales</taxon>
        <taxon>Sulfolobaceae</taxon>
        <taxon>Acidianus</taxon>
    </lineage>
</organism>
<dbReference type="Proteomes" id="UP000193404">
    <property type="component" value="Chromosome"/>
</dbReference>
<keyword evidence="2" id="KW-1185">Reference proteome</keyword>